<name>A0A117LET0_9EURY</name>
<organism evidence="1 2">
    <name type="scientific">Methanothrix harundinacea</name>
    <dbReference type="NCBI Taxonomy" id="301375"/>
    <lineage>
        <taxon>Archaea</taxon>
        <taxon>Methanobacteriati</taxon>
        <taxon>Methanobacteriota</taxon>
        <taxon>Stenosarchaea group</taxon>
        <taxon>Methanomicrobia</taxon>
        <taxon>Methanotrichales</taxon>
        <taxon>Methanotrichaceae</taxon>
        <taxon>Methanothrix</taxon>
    </lineage>
</organism>
<dbReference type="Proteomes" id="UP000057043">
    <property type="component" value="Unassembled WGS sequence"/>
</dbReference>
<comment type="caution">
    <text evidence="1">The sequence shown here is derived from an EMBL/GenBank/DDBJ whole genome shotgun (WGS) entry which is preliminary data.</text>
</comment>
<dbReference type="AlphaFoldDB" id="A0A117LET0"/>
<dbReference type="PATRIC" id="fig|301375.7.peg.2571"/>
<proteinExistence type="predicted"/>
<reference evidence="1 2" key="1">
    <citation type="journal article" date="2015" name="MBio">
        <title>Genome-Resolved Metagenomic Analysis Reveals Roles for Candidate Phyla and Other Microbial Community Members in Biogeochemical Transformations in Oil Reservoirs.</title>
        <authorList>
            <person name="Hu P."/>
            <person name="Tom L."/>
            <person name="Singh A."/>
            <person name="Thomas B.C."/>
            <person name="Baker B.J."/>
            <person name="Piceno Y.M."/>
            <person name="Andersen G.L."/>
            <person name="Banfield J.F."/>
        </authorList>
    </citation>
    <scope>NUCLEOTIDE SEQUENCE [LARGE SCALE GENOMIC DNA]</scope>
    <source>
        <strain evidence="1">57_489</strain>
    </source>
</reference>
<sequence>MNRKNRKSSITTSAPGILFLLALLLAASPSGGQAPGQLCGSATVWDEVPDFISITAPADIEVWTLAPGIVNLRSGTLKVDASGPWAATVRDEDPRTSGRLTKYDGGTGTYDIGVKLHSPLVISASSDGGNEVVLSPVGQEIISGVATAEGGRDVRIDFKQPVGWNDLGLENGSSYRLVVTFTGSLIV</sequence>
<protein>
    <submittedName>
        <fullName evidence="1">Uncharacterized protein</fullName>
    </submittedName>
</protein>
<accession>A0A117LET0</accession>
<evidence type="ECO:0000313" key="1">
    <source>
        <dbReference type="EMBL" id="KUK43223.1"/>
    </source>
</evidence>
<gene>
    <name evidence="1" type="ORF">XD72_2403</name>
</gene>
<dbReference type="EMBL" id="LGFT01000106">
    <property type="protein sequence ID" value="KUK43223.1"/>
    <property type="molecule type" value="Genomic_DNA"/>
</dbReference>
<evidence type="ECO:0000313" key="2">
    <source>
        <dbReference type="Proteomes" id="UP000057043"/>
    </source>
</evidence>